<dbReference type="EMBL" id="MBFR01000024">
    <property type="protein sequence ID" value="PVU96781.1"/>
    <property type="molecule type" value="Genomic_DNA"/>
</dbReference>
<dbReference type="Gene3D" id="3.60.10.10">
    <property type="entry name" value="Endonuclease/exonuclease/phosphatase"/>
    <property type="match status" value="1"/>
</dbReference>
<organism evidence="3 4">
    <name type="scientific">Smittium simulii</name>
    <dbReference type="NCBI Taxonomy" id="133385"/>
    <lineage>
        <taxon>Eukaryota</taxon>
        <taxon>Fungi</taxon>
        <taxon>Fungi incertae sedis</taxon>
        <taxon>Zoopagomycota</taxon>
        <taxon>Kickxellomycotina</taxon>
        <taxon>Harpellomycetes</taxon>
        <taxon>Harpellales</taxon>
        <taxon>Legeriomycetaceae</taxon>
        <taxon>Smittium</taxon>
    </lineage>
</organism>
<keyword evidence="4" id="KW-1185">Reference proteome</keyword>
<dbReference type="Proteomes" id="UP000245383">
    <property type="component" value="Unassembled WGS sequence"/>
</dbReference>
<feature type="compositionally biased region" description="Basic and acidic residues" evidence="1">
    <location>
        <begin position="218"/>
        <end position="279"/>
    </location>
</feature>
<comment type="caution">
    <text evidence="3">The sequence shown here is derived from an EMBL/GenBank/DDBJ whole genome shotgun (WGS) entry which is preliminary data.</text>
</comment>
<reference evidence="3 4" key="1">
    <citation type="journal article" date="2018" name="MBio">
        <title>Comparative Genomics Reveals the Core Gene Toolbox for the Fungus-Insect Symbiosis.</title>
        <authorList>
            <person name="Wang Y."/>
            <person name="Stata M."/>
            <person name="Wang W."/>
            <person name="Stajich J.E."/>
            <person name="White M.M."/>
            <person name="Moncalvo J.M."/>
        </authorList>
    </citation>
    <scope>NUCLEOTIDE SEQUENCE [LARGE SCALE GENOMIC DNA]</scope>
    <source>
        <strain evidence="3 4">SWE-8-4</strain>
    </source>
</reference>
<feature type="region of interest" description="Disordered" evidence="1">
    <location>
        <begin position="118"/>
        <end position="279"/>
    </location>
</feature>
<dbReference type="InterPro" id="IPR036691">
    <property type="entry name" value="Endo/exonu/phosph_ase_sf"/>
</dbReference>
<dbReference type="OrthoDB" id="5534248at2759"/>
<name>A0A2T9YWR4_9FUNG</name>
<feature type="chain" id="PRO_5015761687" description="Endonuclease/exonuclease/phosphatase domain-containing protein" evidence="2">
    <location>
        <begin position="27"/>
        <end position="1009"/>
    </location>
</feature>
<sequence>MAKKISIIFSLSLLTLCAVNASVAESQNTYPDEKETKLEKPKYLECVKKNGKDLYQSADNKCNVCICTPEGYNSCLEIDCNKKDFKKDKTYDKCLEIFKQNALVNPGGELCTKCKHRGGYDDHSHKKVDSNNDRHRGGYDDHSHKKVDSNKDRHRGGYDDHSHKKVDSNKDRHRGGYDDHSHKKFDSNKDKNKGRYSDDSYKNKNKGGYGDDSYESLDSNKDGETKPDAPKDEEAKPDVPKDGETKPDAPKDGETKPDAPKDEEAEPDASKDKDVKPDAKENLDIKNYNICVSKNGKSVFESAEDKCNSCMCTEIGKVCCLKTKCEESNFNKTEKYKACIKNFGSKNFPYPSGECSQCQCSESGDVICTPGPCSSKKPYNSIPKALKKSCYGGSDTKIGCSWSQFTGDINVAIDYVALKIDDEYILYQHDSRTKATYFMFYNEESAEKCMNTPIYYNGKAVELYQTVTLEEGTQIITIPNIKNVNIREVVEVVNNNFTKNVIIYDFSAYKTKKSGKFHIFGLKFKFKKTIDSFEIPAFLEIDKFYEVFAKKQGHWKSGYPELEKFKQNKLKNTKKNSKSGQNTVGLAPKSVMETKLKTMFEDINKKISQEAIIKDKKQDGNTELISRENIDRFTEFNRIKQPDKINLELSDHPIYIDSKSKKNLTKTGSGLLIVVQNRSSWSISELRNEYSWMSVKINSKAASGKENEIIVINIHTPYLATEKKITKKQIELYLQNIISKNENKEIILAGDFNMDTNSTINWINKIGVGLTRMPVFNSRGSRLNGIKMGRIIDHICSVNLISNLSGHHDYFPINSVRINSKKTLDAEKTKKIDRKLITVEADKIVNHNYYAVLSEHIESTSDTNKMVSDTIIKSNDILNELKINKPIKDIHRPELPKKIIKAIKKRRLAFKKMLFEENLAAKNQQFLKFKKLKSDTSKLLKVHCKKNMTKRQIQAIEFIKDLYHAPRLAVKINNEVSDAVDYKRGVRQGCLASPMLFDIYFIDIFNGIT</sequence>
<dbReference type="SUPFAM" id="SSF56219">
    <property type="entry name" value="DNase I-like"/>
    <property type="match status" value="1"/>
</dbReference>
<protein>
    <recommendedName>
        <fullName evidence="5">Endonuclease/exonuclease/phosphatase domain-containing protein</fullName>
    </recommendedName>
</protein>
<feature type="signal peptide" evidence="2">
    <location>
        <begin position="1"/>
        <end position="26"/>
    </location>
</feature>
<evidence type="ECO:0000313" key="3">
    <source>
        <dbReference type="EMBL" id="PVU96781.1"/>
    </source>
</evidence>
<proteinExistence type="predicted"/>
<gene>
    <name evidence="3" type="ORF">BB561_000966</name>
</gene>
<evidence type="ECO:0000256" key="1">
    <source>
        <dbReference type="SAM" id="MobiDB-lite"/>
    </source>
</evidence>
<feature type="compositionally biased region" description="Basic and acidic residues" evidence="1">
    <location>
        <begin position="118"/>
        <end position="202"/>
    </location>
</feature>
<evidence type="ECO:0000256" key="2">
    <source>
        <dbReference type="SAM" id="SignalP"/>
    </source>
</evidence>
<evidence type="ECO:0000313" key="4">
    <source>
        <dbReference type="Proteomes" id="UP000245383"/>
    </source>
</evidence>
<accession>A0A2T9YWR4</accession>
<keyword evidence="2" id="KW-0732">Signal</keyword>
<dbReference type="STRING" id="133385.A0A2T9YWR4"/>
<evidence type="ECO:0008006" key="5">
    <source>
        <dbReference type="Google" id="ProtNLM"/>
    </source>
</evidence>
<dbReference type="AlphaFoldDB" id="A0A2T9YWR4"/>